<dbReference type="STRING" id="101091.A0A1C7NP56"/>
<evidence type="ECO:0000313" key="9">
    <source>
        <dbReference type="Proteomes" id="UP000093000"/>
    </source>
</evidence>
<dbReference type="EMBL" id="LUGH01000029">
    <property type="protein sequence ID" value="OBZ90911.1"/>
    <property type="molecule type" value="Genomic_DNA"/>
</dbReference>
<dbReference type="GO" id="GO:0035243">
    <property type="term" value="F:protein-arginine omega-N symmetric methyltransferase activity"/>
    <property type="evidence" value="ECO:0007669"/>
    <property type="project" value="UniProtKB-EC"/>
</dbReference>
<keyword evidence="4 7" id="KW-0808">Transferase</keyword>
<evidence type="ECO:0000313" key="8">
    <source>
        <dbReference type="EMBL" id="OBZ90911.1"/>
    </source>
</evidence>
<keyword evidence="8" id="KW-0830">Ubiquinone</keyword>
<evidence type="ECO:0000256" key="1">
    <source>
        <dbReference type="ARBA" id="ARBA00004173"/>
    </source>
</evidence>
<proteinExistence type="inferred from homology"/>
<keyword evidence="3 7" id="KW-0489">Methyltransferase</keyword>
<dbReference type="GO" id="GO:0005739">
    <property type="term" value="C:mitochondrion"/>
    <property type="evidence" value="ECO:0007669"/>
    <property type="project" value="UniProtKB-SubCell"/>
</dbReference>
<evidence type="ECO:0000256" key="7">
    <source>
        <dbReference type="RuleBase" id="RU364114"/>
    </source>
</evidence>
<dbReference type="Gene3D" id="3.40.50.12710">
    <property type="match status" value="1"/>
</dbReference>
<dbReference type="GO" id="GO:0032259">
    <property type="term" value="P:methylation"/>
    <property type="evidence" value="ECO:0007669"/>
    <property type="project" value="UniProtKB-KW"/>
</dbReference>
<name>A0A1C7NP56_9FUNG</name>
<comment type="similarity">
    <text evidence="2 7">Belongs to the NDUFAF7 family.</text>
</comment>
<dbReference type="Proteomes" id="UP000093000">
    <property type="component" value="Unassembled WGS sequence"/>
</dbReference>
<evidence type="ECO:0000256" key="4">
    <source>
        <dbReference type="ARBA" id="ARBA00022679"/>
    </source>
</evidence>
<dbReference type="InParanoid" id="A0A1C7NP56"/>
<accession>A0A1C7NP56</accession>
<evidence type="ECO:0000256" key="5">
    <source>
        <dbReference type="ARBA" id="ARBA00023128"/>
    </source>
</evidence>
<gene>
    <name evidence="8" type="ORF">A0J61_01050</name>
</gene>
<dbReference type="InterPro" id="IPR038375">
    <property type="entry name" value="NDUFAF7_sf"/>
</dbReference>
<dbReference type="EC" id="2.1.1.320" evidence="7"/>
<dbReference type="Pfam" id="PF02636">
    <property type="entry name" value="Methyltransf_28"/>
    <property type="match status" value="1"/>
</dbReference>
<comment type="function">
    <text evidence="7">Arginine methyltransferase involved in the assembly or stability of mitochondrial NADH:ubiquinone oxidoreductase complex (complex I).</text>
</comment>
<comment type="subcellular location">
    <subcellularLocation>
        <location evidence="1 7">Mitochondrion</location>
    </subcellularLocation>
</comment>
<dbReference type="InterPro" id="IPR029063">
    <property type="entry name" value="SAM-dependent_MTases_sf"/>
</dbReference>
<reference evidence="8 9" key="1">
    <citation type="submission" date="2016-03" db="EMBL/GenBank/DDBJ databases">
        <title>Choanephora cucurbitarum.</title>
        <authorList>
            <person name="Min B."/>
            <person name="Park H."/>
            <person name="Park J.-H."/>
            <person name="Shin H.-D."/>
            <person name="Choi I.-G."/>
        </authorList>
    </citation>
    <scope>NUCLEOTIDE SEQUENCE [LARGE SCALE GENOMIC DNA]</scope>
    <source>
        <strain evidence="8 9">KUS-F28377</strain>
    </source>
</reference>
<dbReference type="OrthoDB" id="17415at2759"/>
<evidence type="ECO:0000256" key="6">
    <source>
        <dbReference type="ARBA" id="ARBA00048612"/>
    </source>
</evidence>
<dbReference type="PANTHER" id="PTHR12049">
    <property type="entry name" value="PROTEIN ARGININE METHYLTRANSFERASE NDUFAF7, MITOCHONDRIAL"/>
    <property type="match status" value="1"/>
</dbReference>
<dbReference type="FunCoup" id="A0A1C7NP56">
    <property type="interactions" value="44"/>
</dbReference>
<dbReference type="InterPro" id="IPR003788">
    <property type="entry name" value="NDUFAF7"/>
</dbReference>
<keyword evidence="9" id="KW-1185">Reference proteome</keyword>
<comment type="catalytic activity">
    <reaction evidence="6 7">
        <text>L-arginyl-[protein] + 2 S-adenosyl-L-methionine = N(omega),N(omega)'-dimethyl-L-arginyl-[protein] + 2 S-adenosyl-L-homocysteine + 2 H(+)</text>
        <dbReference type="Rhea" id="RHEA:48108"/>
        <dbReference type="Rhea" id="RHEA-COMP:10532"/>
        <dbReference type="Rhea" id="RHEA-COMP:11992"/>
        <dbReference type="ChEBI" id="CHEBI:15378"/>
        <dbReference type="ChEBI" id="CHEBI:29965"/>
        <dbReference type="ChEBI" id="CHEBI:57856"/>
        <dbReference type="ChEBI" id="CHEBI:59789"/>
        <dbReference type="ChEBI" id="CHEBI:88221"/>
        <dbReference type="EC" id="2.1.1.320"/>
    </reaction>
</comment>
<protein>
    <recommendedName>
        <fullName evidence="7">Protein arginine methyltransferase NDUFAF7</fullName>
        <ecNumber evidence="7">2.1.1.320</ecNumber>
    </recommendedName>
</protein>
<dbReference type="PANTHER" id="PTHR12049:SF5">
    <property type="entry name" value="PROTEIN ARGININE METHYLTRANSFERASE NDUFAF7 HOMOLOG, MITOCHONDRIAL"/>
    <property type="match status" value="1"/>
</dbReference>
<keyword evidence="5 7" id="KW-0496">Mitochondrion</keyword>
<evidence type="ECO:0000256" key="2">
    <source>
        <dbReference type="ARBA" id="ARBA00005891"/>
    </source>
</evidence>
<dbReference type="AlphaFoldDB" id="A0A1C7NP56"/>
<organism evidence="8 9">
    <name type="scientific">Choanephora cucurbitarum</name>
    <dbReference type="NCBI Taxonomy" id="101091"/>
    <lineage>
        <taxon>Eukaryota</taxon>
        <taxon>Fungi</taxon>
        <taxon>Fungi incertae sedis</taxon>
        <taxon>Mucoromycota</taxon>
        <taxon>Mucoromycotina</taxon>
        <taxon>Mucoromycetes</taxon>
        <taxon>Mucorales</taxon>
        <taxon>Mucorineae</taxon>
        <taxon>Choanephoraceae</taxon>
        <taxon>Choanephoroideae</taxon>
        <taxon>Choanephora</taxon>
    </lineage>
</organism>
<dbReference type="SUPFAM" id="SSF53335">
    <property type="entry name" value="S-adenosyl-L-methionine-dependent methyltransferases"/>
    <property type="match status" value="1"/>
</dbReference>
<evidence type="ECO:0000256" key="3">
    <source>
        <dbReference type="ARBA" id="ARBA00022603"/>
    </source>
</evidence>
<comment type="caution">
    <text evidence="8">The sequence shown here is derived from an EMBL/GenBank/DDBJ whole genome shotgun (WGS) entry which is preliminary data.</text>
</comment>
<sequence length="436" mass="52279">MSIRSLLSRQSSRVAHATYICYQIRRTLTTQVSLDYTQKTSKQTESCRSPPVGAKMLVREFLDDSLYNPYYGFYTKDRQRVEYTMKDQEDSRFGRVEHVYHTSGLRFSNTELFKPWYAHAIARYMVSEYKLKLYPHKDLIIYEIGGKHGRWMTHILDYIQRYEPSVYKRTQYNMIELPNRKSSPTFLQQQNDHHTTVNVLNTNIFDWNTLVTDHCFFLGMKVINHFAHDVVRYHLETMKPYQGLVCVEPDHQYKEIFEPIEDPVILKYLNLRNRLNHRPQQLVRSNWYHRFQHWLTPSHHKDLTRPEFIPTRLFEFMEILSQYFPRHRLILTDYESLSHTIKGINAPLVQTELNGIMIPSPSYLMRPGWYDVMFPTNFELLRDMYMLTCYGSKPGNEKSVRSIKYSDFLERYGEFDDNRQKKSMALYQPNVKVFLT</sequence>